<dbReference type="InterPro" id="IPR009061">
    <property type="entry name" value="DNA-bd_dom_put_sf"/>
</dbReference>
<dbReference type="CDD" id="cd01104">
    <property type="entry name" value="HTH_MlrA-CarA"/>
    <property type="match status" value="1"/>
</dbReference>
<evidence type="ECO:0000259" key="1">
    <source>
        <dbReference type="PROSITE" id="PS50937"/>
    </source>
</evidence>
<dbReference type="InterPro" id="IPR000551">
    <property type="entry name" value="MerR-type_HTH_dom"/>
</dbReference>
<dbReference type="Proteomes" id="UP000622890">
    <property type="component" value="Unassembled WGS sequence"/>
</dbReference>
<evidence type="ECO:0000313" key="2">
    <source>
        <dbReference type="EMBL" id="MBK4735221.1"/>
    </source>
</evidence>
<dbReference type="AlphaFoldDB" id="A0A934W1I8"/>
<organism evidence="2 3">
    <name type="scientific">Noviherbaspirillum pedocola</name>
    <dbReference type="NCBI Taxonomy" id="2801341"/>
    <lineage>
        <taxon>Bacteria</taxon>
        <taxon>Pseudomonadati</taxon>
        <taxon>Pseudomonadota</taxon>
        <taxon>Betaproteobacteria</taxon>
        <taxon>Burkholderiales</taxon>
        <taxon>Oxalobacteraceae</taxon>
        <taxon>Noviherbaspirillum</taxon>
    </lineage>
</organism>
<proteinExistence type="predicted"/>
<evidence type="ECO:0000313" key="3">
    <source>
        <dbReference type="Proteomes" id="UP000622890"/>
    </source>
</evidence>
<sequence>MANIPVATLRIWEQRYGAVQPATAASGHRLYSLADVQRVLLLRRLTEQGHAIGTIAALDSTQLQEMAGMPAGVAAGANHKFVRPAAGLRMVVVGLPLAARLQRPAVVQHLSQPLRRMAVFESLDEAVQASSGMPADLLLWHAPELLTGVPPALPAAQQSCGARQAAVVYRFAGASATKAFADTGAVVIREPIDDDALGSWLASMEATLRSPQDSSSAREAAPASPALANSAVAPRRFDDATLTAIAGLPPQLFCECPRHVAELLMQLASFEAYSAGCSSVSAADAQVHAYLQQVAGTARALFESALERVARHAGLPLR</sequence>
<name>A0A934W1I8_9BURK</name>
<dbReference type="Gene3D" id="1.10.1660.10">
    <property type="match status" value="1"/>
</dbReference>
<dbReference type="PROSITE" id="PS50937">
    <property type="entry name" value="HTH_MERR_2"/>
    <property type="match status" value="1"/>
</dbReference>
<keyword evidence="3" id="KW-1185">Reference proteome</keyword>
<dbReference type="EMBL" id="JAEPBG010000004">
    <property type="protein sequence ID" value="MBK4735221.1"/>
    <property type="molecule type" value="Genomic_DNA"/>
</dbReference>
<dbReference type="GO" id="GO:0003677">
    <property type="term" value="F:DNA binding"/>
    <property type="evidence" value="ECO:0007669"/>
    <property type="project" value="InterPro"/>
</dbReference>
<feature type="domain" description="HTH merR-type" evidence="1">
    <location>
        <begin position="1"/>
        <end position="61"/>
    </location>
</feature>
<reference evidence="2" key="1">
    <citation type="submission" date="2021-01" db="EMBL/GenBank/DDBJ databases">
        <title>Genome sequence of strain Noviherbaspirillum sp. DKR-6.</title>
        <authorList>
            <person name="Chaudhary D.K."/>
        </authorList>
    </citation>
    <scope>NUCLEOTIDE SEQUENCE</scope>
    <source>
        <strain evidence="2">DKR-6</strain>
    </source>
</reference>
<accession>A0A934W1I8</accession>
<dbReference type="Pfam" id="PF13411">
    <property type="entry name" value="MerR_1"/>
    <property type="match status" value="1"/>
</dbReference>
<gene>
    <name evidence="2" type="ORF">JJB74_11415</name>
</gene>
<dbReference type="SUPFAM" id="SSF46955">
    <property type="entry name" value="Putative DNA-binding domain"/>
    <property type="match status" value="1"/>
</dbReference>
<protein>
    <submittedName>
        <fullName evidence="2">MerR family transcriptional regulator</fullName>
    </submittedName>
</protein>
<dbReference type="GO" id="GO:0006355">
    <property type="term" value="P:regulation of DNA-templated transcription"/>
    <property type="evidence" value="ECO:0007669"/>
    <property type="project" value="InterPro"/>
</dbReference>
<dbReference type="SMART" id="SM00422">
    <property type="entry name" value="HTH_MERR"/>
    <property type="match status" value="1"/>
</dbReference>
<comment type="caution">
    <text evidence="2">The sequence shown here is derived from an EMBL/GenBank/DDBJ whole genome shotgun (WGS) entry which is preliminary data.</text>
</comment>